<evidence type="ECO:0000313" key="2">
    <source>
        <dbReference type="EMBL" id="KMZ72474.1"/>
    </source>
</evidence>
<feature type="region of interest" description="Disordered" evidence="1">
    <location>
        <begin position="214"/>
        <end position="233"/>
    </location>
</feature>
<gene>
    <name evidence="2" type="ORF">ZOSMA_163G00190</name>
</gene>
<keyword evidence="3" id="KW-1185">Reference proteome</keyword>
<comment type="caution">
    <text evidence="2">The sequence shown here is derived from an EMBL/GenBank/DDBJ whole genome shotgun (WGS) entry which is preliminary data.</text>
</comment>
<dbReference type="Pfam" id="PF05553">
    <property type="entry name" value="DUF761"/>
    <property type="match status" value="1"/>
</dbReference>
<dbReference type="EMBL" id="LFYR01000626">
    <property type="protein sequence ID" value="KMZ72474.1"/>
    <property type="molecule type" value="Genomic_DNA"/>
</dbReference>
<dbReference type="InterPro" id="IPR008480">
    <property type="entry name" value="DUF761_pln"/>
</dbReference>
<feature type="region of interest" description="Disordered" evidence="1">
    <location>
        <begin position="141"/>
        <end position="166"/>
    </location>
</feature>
<organism evidence="2 3">
    <name type="scientific">Zostera marina</name>
    <name type="common">Eelgrass</name>
    <dbReference type="NCBI Taxonomy" id="29655"/>
    <lineage>
        <taxon>Eukaryota</taxon>
        <taxon>Viridiplantae</taxon>
        <taxon>Streptophyta</taxon>
        <taxon>Embryophyta</taxon>
        <taxon>Tracheophyta</taxon>
        <taxon>Spermatophyta</taxon>
        <taxon>Magnoliopsida</taxon>
        <taxon>Liliopsida</taxon>
        <taxon>Zosteraceae</taxon>
        <taxon>Zostera</taxon>
    </lineage>
</organism>
<feature type="compositionally biased region" description="Basic and acidic residues" evidence="1">
    <location>
        <begin position="114"/>
        <end position="123"/>
    </location>
</feature>
<dbReference type="AlphaFoldDB" id="A0A0K9PU39"/>
<evidence type="ECO:0008006" key="4">
    <source>
        <dbReference type="Google" id="ProtNLM"/>
    </source>
</evidence>
<dbReference type="PANTHER" id="PTHR33098">
    <property type="entry name" value="COTTON FIBER (DUF761)"/>
    <property type="match status" value="1"/>
</dbReference>
<dbReference type="OMA" id="QRESTHR"/>
<dbReference type="PANTHER" id="PTHR33098:SF53">
    <property type="entry name" value="OS05G0540900 PROTEIN"/>
    <property type="match status" value="1"/>
</dbReference>
<protein>
    <recommendedName>
        <fullName evidence="4">DUF4408 domain-containing protein</fullName>
    </recommendedName>
</protein>
<evidence type="ECO:0000313" key="3">
    <source>
        <dbReference type="Proteomes" id="UP000036987"/>
    </source>
</evidence>
<name>A0A0K9PU39_ZOSMR</name>
<dbReference type="Proteomes" id="UP000036987">
    <property type="component" value="Unassembled WGS sequence"/>
</dbReference>
<proteinExistence type="predicted"/>
<reference evidence="3" key="1">
    <citation type="journal article" date="2016" name="Nature">
        <title>The genome of the seagrass Zostera marina reveals angiosperm adaptation to the sea.</title>
        <authorList>
            <person name="Olsen J.L."/>
            <person name="Rouze P."/>
            <person name="Verhelst B."/>
            <person name="Lin Y.-C."/>
            <person name="Bayer T."/>
            <person name="Collen J."/>
            <person name="Dattolo E."/>
            <person name="De Paoli E."/>
            <person name="Dittami S."/>
            <person name="Maumus F."/>
            <person name="Michel G."/>
            <person name="Kersting A."/>
            <person name="Lauritano C."/>
            <person name="Lohaus R."/>
            <person name="Toepel M."/>
            <person name="Tonon T."/>
            <person name="Vanneste K."/>
            <person name="Amirebrahimi M."/>
            <person name="Brakel J."/>
            <person name="Bostroem C."/>
            <person name="Chovatia M."/>
            <person name="Grimwood J."/>
            <person name="Jenkins J.W."/>
            <person name="Jueterbock A."/>
            <person name="Mraz A."/>
            <person name="Stam W.T."/>
            <person name="Tice H."/>
            <person name="Bornberg-Bauer E."/>
            <person name="Green P.J."/>
            <person name="Pearson G.A."/>
            <person name="Procaccini G."/>
            <person name="Duarte C.M."/>
            <person name="Schmutz J."/>
            <person name="Reusch T.B.H."/>
            <person name="Van de Peer Y."/>
        </authorList>
    </citation>
    <scope>NUCLEOTIDE SEQUENCE [LARGE SCALE GENOMIC DNA]</scope>
    <source>
        <strain evidence="3">cv. Finnish</strain>
    </source>
</reference>
<accession>A0A0K9PU39</accession>
<evidence type="ECO:0000256" key="1">
    <source>
        <dbReference type="SAM" id="MobiDB-lite"/>
    </source>
</evidence>
<feature type="compositionally biased region" description="Basic and acidic residues" evidence="1">
    <location>
        <begin position="149"/>
        <end position="162"/>
    </location>
</feature>
<dbReference type="OrthoDB" id="1931904at2759"/>
<feature type="region of interest" description="Disordered" evidence="1">
    <location>
        <begin position="114"/>
        <end position="133"/>
    </location>
</feature>
<dbReference type="STRING" id="29655.A0A0K9PU39"/>
<sequence>MMPISAVFTLEFTPTQIFLSLIFLVGTITLSSIDWGSQSPDKEGDDHLKRSQPSSVFDRVRSFKLNRQYYQYKSEEELQVEEDKPTALLLRQPSLTERLISNFNFGHHPAAVQEKEYHGDKRPPPQLSRRPSFLDRLKSINPYGDAEETGSKVENDLNRTHSEPSPLIRKAALAKKNKKKLTKSFSERCKSAETPEEVEAKFFRQPASTRGVERKPLWKVEDGDGDEDEETKVKEVEAKSDDFINRFRQQLKLERLASILNRSEKQ</sequence>